<feature type="region of interest" description="Disordered" evidence="1">
    <location>
        <begin position="1"/>
        <end position="24"/>
    </location>
</feature>
<comment type="caution">
    <text evidence="2">The sequence shown here is derived from an EMBL/GenBank/DDBJ whole genome shotgun (WGS) entry which is preliminary data.</text>
</comment>
<reference evidence="4" key="1">
    <citation type="submission" date="2024-07" db="EMBL/GenBank/DDBJ databases">
        <title>Two chromosome-level genome assemblies of Korean endemic species Abeliophyllum distichum and Forsythia ovata (Oleaceae).</title>
        <authorList>
            <person name="Jang H."/>
        </authorList>
    </citation>
    <scope>NUCLEOTIDE SEQUENCE [LARGE SCALE GENOMIC DNA]</scope>
</reference>
<reference evidence="2" key="2">
    <citation type="submission" date="2024-07" db="EMBL/GenBank/DDBJ databases">
        <title>Two chromosome-level genome assemblies of Korean endemic species Abeliophyllum distichum and Forsythia ovata (Oleaceae).</title>
        <authorList>
            <person name="Mun J.H."/>
        </authorList>
    </citation>
    <scope>NUCLEOTIDE SEQUENCE</scope>
    <source>
        <strain evidence="2">KNKB202402200001</strain>
        <tissue evidence="2">Leaf</tissue>
    </source>
</reference>
<feature type="region of interest" description="Disordered" evidence="1">
    <location>
        <begin position="60"/>
        <end position="98"/>
    </location>
</feature>
<evidence type="ECO:0000256" key="1">
    <source>
        <dbReference type="SAM" id="MobiDB-lite"/>
    </source>
</evidence>
<protein>
    <submittedName>
        <fullName evidence="2">Uncharacterized protein</fullName>
    </submittedName>
</protein>
<dbReference type="EMBL" id="JBFOLJ010000004">
    <property type="protein sequence ID" value="KAL2547133.1"/>
    <property type="molecule type" value="Genomic_DNA"/>
</dbReference>
<dbReference type="AlphaFoldDB" id="A0ABD1WC31"/>
<dbReference type="EMBL" id="JBFOLJ010000004">
    <property type="protein sequence ID" value="KAL2547030.1"/>
    <property type="molecule type" value="Genomic_DNA"/>
</dbReference>
<evidence type="ECO:0000313" key="2">
    <source>
        <dbReference type="EMBL" id="KAL2547030.1"/>
    </source>
</evidence>
<evidence type="ECO:0000313" key="4">
    <source>
        <dbReference type="Proteomes" id="UP001604277"/>
    </source>
</evidence>
<organism evidence="2 4">
    <name type="scientific">Forsythia ovata</name>
    <dbReference type="NCBI Taxonomy" id="205694"/>
    <lineage>
        <taxon>Eukaryota</taxon>
        <taxon>Viridiplantae</taxon>
        <taxon>Streptophyta</taxon>
        <taxon>Embryophyta</taxon>
        <taxon>Tracheophyta</taxon>
        <taxon>Spermatophyta</taxon>
        <taxon>Magnoliopsida</taxon>
        <taxon>eudicotyledons</taxon>
        <taxon>Gunneridae</taxon>
        <taxon>Pentapetalae</taxon>
        <taxon>asterids</taxon>
        <taxon>lamiids</taxon>
        <taxon>Lamiales</taxon>
        <taxon>Oleaceae</taxon>
        <taxon>Forsythieae</taxon>
        <taxon>Forsythia</taxon>
    </lineage>
</organism>
<evidence type="ECO:0000313" key="3">
    <source>
        <dbReference type="EMBL" id="KAL2547133.1"/>
    </source>
</evidence>
<accession>A0ABD1WC31</accession>
<proteinExistence type="predicted"/>
<dbReference type="Proteomes" id="UP001604277">
    <property type="component" value="Unassembled WGS sequence"/>
</dbReference>
<sequence>MAYVSSDLNPHSIKQLPNYPSQNTGDAYGAEGVLFHVENTDLDELALSWIGTAVFSPSIDLQRQPSGSSFGETNPSNGESGGLREKSSGGERGCGLRRAGRSRRMGYTNCSWLWLFSCPPQTV</sequence>
<feature type="compositionally biased region" description="Polar residues" evidence="1">
    <location>
        <begin position="60"/>
        <end position="78"/>
    </location>
</feature>
<gene>
    <name evidence="2" type="ORF">Fot_16263</name>
    <name evidence="3" type="ORF">Fot_16366</name>
</gene>
<name>A0ABD1WC31_9LAMI</name>
<keyword evidence="4" id="KW-1185">Reference proteome</keyword>